<keyword evidence="10" id="KW-1185">Reference proteome</keyword>
<keyword evidence="5" id="KW-0255">Endonuclease</keyword>
<evidence type="ECO:0000259" key="8">
    <source>
        <dbReference type="PROSITE" id="PS50878"/>
    </source>
</evidence>
<dbReference type="PANTHER" id="PTHR24559">
    <property type="entry name" value="TRANSPOSON TY3-I GAG-POL POLYPROTEIN"/>
    <property type="match status" value="1"/>
</dbReference>
<evidence type="ECO:0000256" key="3">
    <source>
        <dbReference type="ARBA" id="ARBA00022695"/>
    </source>
</evidence>
<keyword evidence="3" id="KW-0548">Nucleotidyltransferase</keyword>
<evidence type="ECO:0000256" key="4">
    <source>
        <dbReference type="ARBA" id="ARBA00022722"/>
    </source>
</evidence>
<sequence>MPPKKDTVESQNNELFTQILTTMEGQFASIRQDLTSSKETTSQMEQKYEALRQSTEATQTQIGGRLEQLEVMLAKFMQVNNHKSPPLISTVPPIPQHGASTSLSNGPHNNLGSAGKMPPHTPKRNLGPIFLDHESDPPYSNYKCPIPKLDFPTINGSDVVTWEEDCEFYFEVHQTPEMYKTRLATTHFSGDAREWYRGFKMDNPHPPWPILVAELKASFFGTQNDNPLEEFRKVIHVGKIDDYIKNFQKVRTRLMSTTKMKDTSFYLLAFISGLREEIKHTVEMCEPSCLNQAYKFAKQAELSLEGQDKRNKLMLRPMLNNSPNLRFMRLPETGDRKPLPLLPAPPTLGNTSTEIVPKMSFEQMRKLGLCYWCGEKYFQGHKCQKKRLNLMEGSELEEEMQCDDSLTEETIHCTEVEEPQFEHADISMCSPHGAAGSKTLKFKGFVQQLPILALIDSGSTNSFIHPSIVQLNNITTVPSPPMLVNTASGSQLLSELKCQPITFSLQGHQFEGAFRVLEVQGYDVILGMDWIAKVGLVVIDCVKGLVQLKQGDNTISLQVQGEVAEVKLCDGEVCISTEQKKGSDIIFAQLFVTQLGQVDTTISFSSQLTKLAPELQQVVAAYSTVFTDPTTLPPIRSTDHQIPLLHDTVPINIRPYRFSHFQKLEIEKIVEELLQTGYIRPSTSPFASPILLVKKKDQSWRLCVDYRKLNDLTIKNKFPIPIIDDLLDELHGAKYFSKIDLKSGYHQIRMCESDIHKTAFRTHMGHYEFTVMPFGLTNAPATFQALMNTIFQPHLRKFILVFFDDILVYSKTLADHVQHLSVTLQLLLDNRLFAKLSKCDIGTQKVEYLGHFITAEGVSTDPSKVEAMTSWPTPQNIRQLRGFLGLTGYYRKFVKNYGMMSRPLTDL</sequence>
<dbReference type="SUPFAM" id="SSF50630">
    <property type="entry name" value="Acid proteases"/>
    <property type="match status" value="1"/>
</dbReference>
<dbReference type="InterPro" id="IPR053134">
    <property type="entry name" value="RNA-dir_DNA_polymerase"/>
</dbReference>
<evidence type="ECO:0000256" key="7">
    <source>
        <dbReference type="ARBA" id="ARBA00022918"/>
    </source>
</evidence>
<accession>A0AAD5ZRR4</accession>
<dbReference type="Pfam" id="PF03732">
    <property type="entry name" value="Retrotrans_gag"/>
    <property type="match status" value="1"/>
</dbReference>
<keyword evidence="2" id="KW-0808">Transferase</keyword>
<dbReference type="CDD" id="cd01647">
    <property type="entry name" value="RT_LTR"/>
    <property type="match status" value="1"/>
</dbReference>
<keyword evidence="7" id="KW-0695">RNA-directed DNA polymerase</keyword>
<dbReference type="PROSITE" id="PS00141">
    <property type="entry name" value="ASP_PROTEASE"/>
    <property type="match status" value="1"/>
</dbReference>
<keyword evidence="1" id="KW-0645">Protease</keyword>
<evidence type="ECO:0000313" key="9">
    <source>
        <dbReference type="EMBL" id="KAJ3702738.1"/>
    </source>
</evidence>
<name>A0AAD5ZRR4_9POAL</name>
<reference evidence="9 10" key="1">
    <citation type="journal article" date="2022" name="Cell">
        <title>Repeat-based holocentromeres influence genome architecture and karyotype evolution.</title>
        <authorList>
            <person name="Hofstatter P.G."/>
            <person name="Thangavel G."/>
            <person name="Lux T."/>
            <person name="Neumann P."/>
            <person name="Vondrak T."/>
            <person name="Novak P."/>
            <person name="Zhang M."/>
            <person name="Costa L."/>
            <person name="Castellani M."/>
            <person name="Scott A."/>
            <person name="Toegelov H."/>
            <person name="Fuchs J."/>
            <person name="Mata-Sucre Y."/>
            <person name="Dias Y."/>
            <person name="Vanzela A.L.L."/>
            <person name="Huettel B."/>
            <person name="Almeida C.C.S."/>
            <person name="Simkova H."/>
            <person name="Souza G."/>
            <person name="Pedrosa-Harand A."/>
            <person name="Macas J."/>
            <person name="Mayer K.F.X."/>
            <person name="Houben A."/>
            <person name="Marques A."/>
        </authorList>
    </citation>
    <scope>NUCLEOTIDE SEQUENCE [LARGE SCALE GENOMIC DNA]</scope>
    <source>
        <strain evidence="9">RhyTen1mFocal</strain>
    </source>
</reference>
<evidence type="ECO:0000313" key="10">
    <source>
        <dbReference type="Proteomes" id="UP001210211"/>
    </source>
</evidence>
<dbReference type="Gene3D" id="3.10.10.10">
    <property type="entry name" value="HIV Type 1 Reverse Transcriptase, subunit A, domain 1"/>
    <property type="match status" value="1"/>
</dbReference>
<dbReference type="EMBL" id="JAMRDG010000001">
    <property type="protein sequence ID" value="KAJ3702738.1"/>
    <property type="molecule type" value="Genomic_DNA"/>
</dbReference>
<protein>
    <recommendedName>
        <fullName evidence="8">Reverse transcriptase domain-containing protein</fullName>
    </recommendedName>
</protein>
<dbReference type="GO" id="GO:0004519">
    <property type="term" value="F:endonuclease activity"/>
    <property type="evidence" value="ECO:0007669"/>
    <property type="project" value="UniProtKB-KW"/>
</dbReference>
<dbReference type="GO" id="GO:0004190">
    <property type="term" value="F:aspartic-type endopeptidase activity"/>
    <property type="evidence" value="ECO:0007669"/>
    <property type="project" value="InterPro"/>
</dbReference>
<organism evidence="9 10">
    <name type="scientific">Rhynchospora tenuis</name>
    <dbReference type="NCBI Taxonomy" id="198213"/>
    <lineage>
        <taxon>Eukaryota</taxon>
        <taxon>Viridiplantae</taxon>
        <taxon>Streptophyta</taxon>
        <taxon>Embryophyta</taxon>
        <taxon>Tracheophyta</taxon>
        <taxon>Spermatophyta</taxon>
        <taxon>Magnoliopsida</taxon>
        <taxon>Liliopsida</taxon>
        <taxon>Poales</taxon>
        <taxon>Cyperaceae</taxon>
        <taxon>Cyperoideae</taxon>
        <taxon>Rhynchosporeae</taxon>
        <taxon>Rhynchospora</taxon>
    </lineage>
</organism>
<evidence type="ECO:0000256" key="1">
    <source>
        <dbReference type="ARBA" id="ARBA00022670"/>
    </source>
</evidence>
<keyword evidence="6" id="KW-0378">Hydrolase</keyword>
<dbReference type="PANTHER" id="PTHR24559:SF450">
    <property type="entry name" value="RNA-DIRECTED DNA POLYMERASE HOMOLOG"/>
    <property type="match status" value="1"/>
</dbReference>
<dbReference type="SUPFAM" id="SSF56672">
    <property type="entry name" value="DNA/RNA polymerases"/>
    <property type="match status" value="1"/>
</dbReference>
<dbReference type="Gene3D" id="2.40.70.10">
    <property type="entry name" value="Acid Proteases"/>
    <property type="match status" value="1"/>
</dbReference>
<dbReference type="CDD" id="cd00303">
    <property type="entry name" value="retropepsin_like"/>
    <property type="match status" value="1"/>
</dbReference>
<evidence type="ECO:0000256" key="5">
    <source>
        <dbReference type="ARBA" id="ARBA00022759"/>
    </source>
</evidence>
<proteinExistence type="predicted"/>
<dbReference type="GO" id="GO:0006508">
    <property type="term" value="P:proteolysis"/>
    <property type="evidence" value="ECO:0007669"/>
    <property type="project" value="UniProtKB-KW"/>
</dbReference>
<dbReference type="Pfam" id="PF08284">
    <property type="entry name" value="RVP_2"/>
    <property type="match status" value="1"/>
</dbReference>
<evidence type="ECO:0000256" key="6">
    <source>
        <dbReference type="ARBA" id="ARBA00022801"/>
    </source>
</evidence>
<dbReference type="InterPro" id="IPR021109">
    <property type="entry name" value="Peptidase_aspartic_dom_sf"/>
</dbReference>
<keyword evidence="4" id="KW-0540">Nuclease</keyword>
<dbReference type="PROSITE" id="PS50878">
    <property type="entry name" value="RT_POL"/>
    <property type="match status" value="1"/>
</dbReference>
<dbReference type="Proteomes" id="UP001210211">
    <property type="component" value="Unassembled WGS sequence"/>
</dbReference>
<feature type="domain" description="Reverse transcriptase" evidence="8">
    <location>
        <begin position="674"/>
        <end position="853"/>
    </location>
</feature>
<evidence type="ECO:0000256" key="2">
    <source>
        <dbReference type="ARBA" id="ARBA00022679"/>
    </source>
</evidence>
<gene>
    <name evidence="9" type="ORF">LUZ61_006443</name>
</gene>
<dbReference type="InterPro" id="IPR000477">
    <property type="entry name" value="RT_dom"/>
</dbReference>
<dbReference type="InterPro" id="IPR043128">
    <property type="entry name" value="Rev_trsase/Diguanyl_cyclase"/>
</dbReference>
<dbReference type="GO" id="GO:0003964">
    <property type="term" value="F:RNA-directed DNA polymerase activity"/>
    <property type="evidence" value="ECO:0007669"/>
    <property type="project" value="UniProtKB-KW"/>
</dbReference>
<dbReference type="Pfam" id="PF00078">
    <property type="entry name" value="RVT_1"/>
    <property type="match status" value="1"/>
</dbReference>
<dbReference type="InterPro" id="IPR043502">
    <property type="entry name" value="DNA/RNA_pol_sf"/>
</dbReference>
<dbReference type="FunFam" id="3.10.10.10:FF:000007">
    <property type="entry name" value="Retrovirus-related Pol polyprotein from transposon 17.6-like Protein"/>
    <property type="match status" value="1"/>
</dbReference>
<dbReference type="Gene3D" id="3.30.70.270">
    <property type="match status" value="2"/>
</dbReference>
<comment type="caution">
    <text evidence="9">The sequence shown here is derived from an EMBL/GenBank/DDBJ whole genome shotgun (WGS) entry which is preliminary data.</text>
</comment>
<dbReference type="InterPro" id="IPR005162">
    <property type="entry name" value="Retrotrans_gag_dom"/>
</dbReference>
<dbReference type="InterPro" id="IPR001969">
    <property type="entry name" value="Aspartic_peptidase_AS"/>
</dbReference>
<dbReference type="AlphaFoldDB" id="A0AAD5ZRR4"/>